<dbReference type="InParanoid" id="A0A078AU35"/>
<evidence type="ECO:0000256" key="1">
    <source>
        <dbReference type="ARBA" id="ARBA00008645"/>
    </source>
</evidence>
<dbReference type="GO" id="GO:0052689">
    <property type="term" value="F:carboxylic ester hydrolase activity"/>
    <property type="evidence" value="ECO:0007669"/>
    <property type="project" value="TreeGrafter"/>
</dbReference>
<reference evidence="4 5" key="1">
    <citation type="submission" date="2014-06" db="EMBL/GenBank/DDBJ databases">
        <authorList>
            <person name="Swart Estienne"/>
        </authorList>
    </citation>
    <scope>NUCLEOTIDE SEQUENCE [LARGE SCALE GENOMIC DNA]</scope>
    <source>
        <strain evidence="4 5">130c</strain>
    </source>
</reference>
<organism evidence="4 5">
    <name type="scientific">Stylonychia lemnae</name>
    <name type="common">Ciliate</name>
    <dbReference type="NCBI Taxonomy" id="5949"/>
    <lineage>
        <taxon>Eukaryota</taxon>
        <taxon>Sar</taxon>
        <taxon>Alveolata</taxon>
        <taxon>Ciliophora</taxon>
        <taxon>Intramacronucleata</taxon>
        <taxon>Spirotrichea</taxon>
        <taxon>Stichotrichia</taxon>
        <taxon>Sporadotrichida</taxon>
        <taxon>Oxytrichidae</taxon>
        <taxon>Stylonychinae</taxon>
        <taxon>Stylonychia</taxon>
    </lineage>
</organism>
<dbReference type="Gene3D" id="3.40.50.1820">
    <property type="entry name" value="alpha/beta hydrolase"/>
    <property type="match status" value="1"/>
</dbReference>
<dbReference type="AlphaFoldDB" id="A0A078AU35"/>
<comment type="similarity">
    <text evidence="1">Belongs to the AB hydrolase superfamily.</text>
</comment>
<keyword evidence="5" id="KW-1185">Reference proteome</keyword>
<dbReference type="EMBL" id="CCKQ01012735">
    <property type="protein sequence ID" value="CDW84368.1"/>
    <property type="molecule type" value="Genomic_DNA"/>
</dbReference>
<evidence type="ECO:0000259" key="3">
    <source>
        <dbReference type="Pfam" id="PF00561"/>
    </source>
</evidence>
<accession>A0A078AU35</accession>
<evidence type="ECO:0000313" key="5">
    <source>
        <dbReference type="Proteomes" id="UP000039865"/>
    </source>
</evidence>
<dbReference type="InterPro" id="IPR029058">
    <property type="entry name" value="AB_hydrolase_fold"/>
</dbReference>
<feature type="domain" description="AB hydrolase-1" evidence="3">
    <location>
        <begin position="27"/>
        <end position="270"/>
    </location>
</feature>
<proteinExistence type="inferred from homology"/>
<dbReference type="OMA" id="FLGMSDN"/>
<dbReference type="OrthoDB" id="307503at2759"/>
<dbReference type="FunCoup" id="A0A078AU35">
    <property type="interactions" value="130"/>
</dbReference>
<sequence>MRQSTTDVELNGFKITAVDDVDSHKDLIFLHGLLGQGKNWRSFALNDVVRQLNYQYETQISSKRNVYLVDIRNHGESDHHMSMTYREMADDVLRYADTKQINRFSLLGHNLGAKVAMTLACSHPDRVNTLISIDTAPKSFANDKQIVNQTIESIQKIKNLNIEGKTRKTAMDVIQQSFKDPGIANFVASNLVYDESNDRKFVKWCVDLDAILLNYENIIGFDDKIEPYQGPSLFLNGSLSVKHDESVYKKHFPNCTIETVEGAGHYLHTDKPKIAVTSIARFLDQNERNERQTAAAL</sequence>
<dbReference type="PANTHER" id="PTHR46118:SF4">
    <property type="entry name" value="PROTEIN ABHD11"/>
    <property type="match status" value="1"/>
</dbReference>
<evidence type="ECO:0000256" key="2">
    <source>
        <dbReference type="ARBA" id="ARBA00022801"/>
    </source>
</evidence>
<evidence type="ECO:0000313" key="4">
    <source>
        <dbReference type="EMBL" id="CDW84368.1"/>
    </source>
</evidence>
<dbReference type="Proteomes" id="UP000039865">
    <property type="component" value="Unassembled WGS sequence"/>
</dbReference>
<dbReference type="InterPro" id="IPR000073">
    <property type="entry name" value="AB_hydrolase_1"/>
</dbReference>
<dbReference type="PRINTS" id="PR00412">
    <property type="entry name" value="EPOXHYDRLASE"/>
</dbReference>
<name>A0A078AU35_STYLE</name>
<dbReference type="InterPro" id="IPR000639">
    <property type="entry name" value="Epox_hydrolase-like"/>
</dbReference>
<protein>
    <submittedName>
        <fullName evidence="4">Alpha beta hydrolase</fullName>
    </submittedName>
</protein>
<gene>
    <name evidence="4" type="primary">Contig9146.g9791</name>
    <name evidence="4" type="ORF">STYLEM_13429</name>
</gene>
<dbReference type="SUPFAM" id="SSF53474">
    <property type="entry name" value="alpha/beta-Hydrolases"/>
    <property type="match status" value="1"/>
</dbReference>
<dbReference type="Pfam" id="PF00561">
    <property type="entry name" value="Abhydrolase_1"/>
    <property type="match status" value="1"/>
</dbReference>
<keyword evidence="2 4" id="KW-0378">Hydrolase</keyword>
<dbReference type="PANTHER" id="PTHR46118">
    <property type="entry name" value="PROTEIN ABHD11"/>
    <property type="match status" value="1"/>
</dbReference>